<evidence type="ECO:0000313" key="5">
    <source>
        <dbReference type="EMBL" id="SFL39687.1"/>
    </source>
</evidence>
<gene>
    <name evidence="5" type="ORF">SAMN04488004_11712</name>
</gene>
<keyword evidence="6" id="KW-1185">Reference proteome</keyword>
<feature type="domain" description="Carbohydrate kinase PfkB" evidence="4">
    <location>
        <begin position="33"/>
        <end position="307"/>
    </location>
</feature>
<accession>A0A1I4HDF1</accession>
<dbReference type="CDD" id="cd01166">
    <property type="entry name" value="KdgK"/>
    <property type="match status" value="1"/>
</dbReference>
<comment type="similarity">
    <text evidence="1">Belongs to the carbohydrate kinase PfkB family.</text>
</comment>
<dbReference type="GO" id="GO:0042840">
    <property type="term" value="P:D-glucuronate catabolic process"/>
    <property type="evidence" value="ECO:0007669"/>
    <property type="project" value="TreeGrafter"/>
</dbReference>
<dbReference type="Pfam" id="PF00294">
    <property type="entry name" value="PfkB"/>
    <property type="match status" value="1"/>
</dbReference>
<evidence type="ECO:0000256" key="2">
    <source>
        <dbReference type="ARBA" id="ARBA00022679"/>
    </source>
</evidence>
<dbReference type="GO" id="GO:0005829">
    <property type="term" value="C:cytosol"/>
    <property type="evidence" value="ECO:0007669"/>
    <property type="project" value="TreeGrafter"/>
</dbReference>
<keyword evidence="3 5" id="KW-0418">Kinase</keyword>
<dbReference type="GO" id="GO:0019698">
    <property type="term" value="P:D-galacturonate catabolic process"/>
    <property type="evidence" value="ECO:0007669"/>
    <property type="project" value="TreeGrafter"/>
</dbReference>
<evidence type="ECO:0000259" key="4">
    <source>
        <dbReference type="Pfam" id="PF00294"/>
    </source>
</evidence>
<organism evidence="5 6">
    <name type="scientific">Loktanella salsilacus</name>
    <dbReference type="NCBI Taxonomy" id="195913"/>
    <lineage>
        <taxon>Bacteria</taxon>
        <taxon>Pseudomonadati</taxon>
        <taxon>Pseudomonadota</taxon>
        <taxon>Alphaproteobacteria</taxon>
        <taxon>Rhodobacterales</taxon>
        <taxon>Roseobacteraceae</taxon>
        <taxon>Loktanella</taxon>
    </lineage>
</organism>
<dbReference type="InterPro" id="IPR011611">
    <property type="entry name" value="PfkB_dom"/>
</dbReference>
<evidence type="ECO:0000256" key="1">
    <source>
        <dbReference type="ARBA" id="ARBA00010688"/>
    </source>
</evidence>
<name>A0A1I4HDF1_9RHOB</name>
<dbReference type="GO" id="GO:0008673">
    <property type="term" value="F:2-dehydro-3-deoxygluconokinase activity"/>
    <property type="evidence" value="ECO:0007669"/>
    <property type="project" value="TreeGrafter"/>
</dbReference>
<dbReference type="PANTHER" id="PTHR43085">
    <property type="entry name" value="HEXOKINASE FAMILY MEMBER"/>
    <property type="match status" value="1"/>
</dbReference>
<dbReference type="RefSeq" id="WP_090190570.1">
    <property type="nucleotide sequence ID" value="NZ_FOTF01000017.1"/>
</dbReference>
<dbReference type="GO" id="GO:0006974">
    <property type="term" value="P:DNA damage response"/>
    <property type="evidence" value="ECO:0007669"/>
    <property type="project" value="TreeGrafter"/>
</dbReference>
<dbReference type="Gene3D" id="3.40.1190.20">
    <property type="match status" value="1"/>
</dbReference>
<reference evidence="5 6" key="1">
    <citation type="submission" date="2016-10" db="EMBL/GenBank/DDBJ databases">
        <authorList>
            <person name="de Groot N.N."/>
        </authorList>
    </citation>
    <scope>NUCLEOTIDE SEQUENCE [LARGE SCALE GENOMIC DNA]</scope>
    <source>
        <strain evidence="5 6">DSM 16199</strain>
    </source>
</reference>
<proteinExistence type="inferred from homology"/>
<dbReference type="Proteomes" id="UP000199550">
    <property type="component" value="Unassembled WGS sequence"/>
</dbReference>
<dbReference type="AlphaFoldDB" id="A0A1I4HDF1"/>
<dbReference type="EMBL" id="FOTF01000017">
    <property type="protein sequence ID" value="SFL39687.1"/>
    <property type="molecule type" value="Genomic_DNA"/>
</dbReference>
<dbReference type="PANTHER" id="PTHR43085:SF15">
    <property type="entry name" value="2-DEHYDRO-3-DEOXYGLUCONOKINASE"/>
    <property type="match status" value="1"/>
</dbReference>
<dbReference type="SUPFAM" id="SSF53613">
    <property type="entry name" value="Ribokinase-like"/>
    <property type="match status" value="1"/>
</dbReference>
<evidence type="ECO:0000256" key="3">
    <source>
        <dbReference type="ARBA" id="ARBA00022777"/>
    </source>
</evidence>
<dbReference type="STRING" id="195913.SAMN04488004_11712"/>
<dbReference type="InterPro" id="IPR029056">
    <property type="entry name" value="Ribokinase-like"/>
</dbReference>
<dbReference type="InterPro" id="IPR050306">
    <property type="entry name" value="PfkB_Carbo_kinase"/>
</dbReference>
<dbReference type="OrthoDB" id="9776822at2"/>
<evidence type="ECO:0000313" key="6">
    <source>
        <dbReference type="Proteomes" id="UP000199550"/>
    </source>
</evidence>
<protein>
    <submittedName>
        <fullName evidence="5">2-keto-3-deoxygluconate kinase</fullName>
    </submittedName>
</protein>
<sequence length="314" mass="33380">MTSSPILSPTAPATALRFLSIGECMVEMAPGDAPGAFQMGFAGDTFNTAWYMRALRPDITTQYFTKVGTDAVSDAMLTKMTDAGIDIAHVARSANSTVGLYMISLNDGERSFSYWRSQSAAKQLASDSQALAQAMGSTDLIYLSGITVAILDPAGRDALLDAVQSARRHGKTVAFDSNLRPRLWANEKQMTETIMRFAQACDIVLPSFDDEAAHFGDATIQDTLDRYRNAGATTVVVKNGGGDILYAHAGETTTVTPPPVSKIVDTTSAGDSFNAGFFAGLDKALCMEDRILAASRIAAQVIAAKGALVQLKNI</sequence>
<keyword evidence="2" id="KW-0808">Transferase</keyword>